<dbReference type="RefSeq" id="WP_056954293.1">
    <property type="nucleotide sequence ID" value="NZ_AZFK01000022.1"/>
</dbReference>
<dbReference type="Proteomes" id="UP000050816">
    <property type="component" value="Unassembled WGS sequence"/>
</dbReference>
<dbReference type="SUPFAM" id="SSF56059">
    <property type="entry name" value="Glutathione synthetase ATP-binding domain-like"/>
    <property type="match status" value="1"/>
</dbReference>
<keyword evidence="6 11" id="KW-0547">Nucleotide-binding</keyword>
<dbReference type="Pfam" id="PF02786">
    <property type="entry name" value="CPSase_L_D2"/>
    <property type="match status" value="1"/>
</dbReference>
<gene>
    <name evidence="13" type="ORF">FC43_GL001201</name>
</gene>
<dbReference type="InterPro" id="IPR013815">
    <property type="entry name" value="ATP_grasp_subdomain_1"/>
</dbReference>
<sequence>MTAEPVVLIIGAGADNLQHEGELNAALVKVAQALKKSGYQTHLIDNNPFNVAPELPAVIDHYSVAAPTVANLTRAIEQLQPAALLPTLGGRAALQVTERLATSGILNKYGVKIMGMPVATIRQVNNPSVLNQTLKQIGATTKKIAPVTTYADARDLVDEIGFPVVVRSVVPQAGSLRRIVHDYHELQLAVSTAIQHSPSHQAMVQQSLAGLKEIEVVVARDQSGMMMQLAMVEDLDPIGIHAGDSVAVLPTQTLLDRQIQDMRDVAFKITRKLRVVGINHVQFALNQLTGQFYVIKNSPYFDRLATFVEQATGYPVARVYGHLVAGKLLRDIRLDHGLAKHTAAMEPVLDRTAIRLPVFANDQLGVQNKELTTEKQSVGSVLGLGRSLLEALLKALGELHPDFYALADLGDEELDQLLIHPRPNRLLPVFEAIRRGYLTSELSELTKLDQYYLDQFKRLVELEKRLLQAPKDRAALTAAKYWGFSDRLIGQLWQCSVTELRALRQEWQIHRTFKEVDPSAGELAQHPGTYYATFEMENESQPVAKPRVLLLGAGPRTLGNGVANDYLLTRVAAEFKRQGYAVVVVENNPNSALLNRAVATKGYLEPRDYEWVAAIMALERPDYLVSLACPFAAELPLVKAGTTRALALPPASLTAPVAHEVRYQYNVFFDGHYTYPLGITRLLLTPAGIKTEFAPDLPAGLGQTLAQAGEAAVSPELAPGLYQVEGQLIDGQLAIQPIHQPAPWMLVFLSQVTGLDLAAVWVRLALQKFSGRLLTAAMQGQRRQATRLEALFPYAALHLNRSTRLSEMMGARLEIE</sequence>
<proteinExistence type="inferred from homology"/>
<keyword evidence="8" id="KW-0464">Manganese</keyword>
<comment type="catalytic activity">
    <reaction evidence="10">
        <text>hydrogencarbonate + NH4(+) + 2 ATP = carbamoyl phosphate + 2 ADP + phosphate + 2 H(+)</text>
        <dbReference type="Rhea" id="RHEA:18029"/>
        <dbReference type="ChEBI" id="CHEBI:15378"/>
        <dbReference type="ChEBI" id="CHEBI:17544"/>
        <dbReference type="ChEBI" id="CHEBI:28938"/>
        <dbReference type="ChEBI" id="CHEBI:30616"/>
        <dbReference type="ChEBI" id="CHEBI:43474"/>
        <dbReference type="ChEBI" id="CHEBI:58228"/>
        <dbReference type="ChEBI" id="CHEBI:456216"/>
        <dbReference type="EC" id="6.3.4.16"/>
    </reaction>
</comment>
<dbReference type="GO" id="GO:0006541">
    <property type="term" value="P:glutamine metabolic process"/>
    <property type="evidence" value="ECO:0007669"/>
    <property type="project" value="TreeGrafter"/>
</dbReference>
<protein>
    <recommendedName>
        <fullName evidence="9">carbamoyl-phosphate synthase (ammonia)</fullName>
        <ecNumber evidence="9">6.3.4.16</ecNumber>
    </recommendedName>
</protein>
<dbReference type="SMART" id="SM01096">
    <property type="entry name" value="CPSase_L_D3"/>
    <property type="match status" value="1"/>
</dbReference>
<dbReference type="InterPro" id="IPR058047">
    <property type="entry name" value="CPSase_preATP-grasp"/>
</dbReference>
<dbReference type="GO" id="GO:0005524">
    <property type="term" value="F:ATP binding"/>
    <property type="evidence" value="ECO:0007669"/>
    <property type="project" value="UniProtKB-UniRule"/>
</dbReference>
<dbReference type="GO" id="GO:0005737">
    <property type="term" value="C:cytoplasm"/>
    <property type="evidence" value="ECO:0007669"/>
    <property type="project" value="TreeGrafter"/>
</dbReference>
<dbReference type="InterPro" id="IPR005479">
    <property type="entry name" value="CPAse_ATP-bd"/>
</dbReference>
<evidence type="ECO:0000256" key="3">
    <source>
        <dbReference type="ARBA" id="ARBA00009799"/>
    </source>
</evidence>
<keyword evidence="7 11" id="KW-0067">ATP-binding</keyword>
<dbReference type="InterPro" id="IPR005483">
    <property type="entry name" value="CPSase_dom"/>
</dbReference>
<name>A0A0R1UCJ8_9LACO</name>
<dbReference type="Gene3D" id="3.30.1490.20">
    <property type="entry name" value="ATP-grasp fold, A domain"/>
    <property type="match status" value="1"/>
</dbReference>
<evidence type="ECO:0000256" key="7">
    <source>
        <dbReference type="ARBA" id="ARBA00022840"/>
    </source>
</evidence>
<dbReference type="EC" id="6.3.4.16" evidence="9"/>
<evidence type="ECO:0000256" key="2">
    <source>
        <dbReference type="ARBA" id="ARBA00001946"/>
    </source>
</evidence>
<dbReference type="Pfam" id="PF02787">
    <property type="entry name" value="CPSase_L_D3"/>
    <property type="match status" value="1"/>
</dbReference>
<comment type="cofactor">
    <cofactor evidence="1">
        <name>Mn(2+)</name>
        <dbReference type="ChEBI" id="CHEBI:29035"/>
    </cofactor>
</comment>
<dbReference type="GO" id="GO:0046872">
    <property type="term" value="F:metal ion binding"/>
    <property type="evidence" value="ECO:0007669"/>
    <property type="project" value="InterPro"/>
</dbReference>
<comment type="similarity">
    <text evidence="3">Belongs to the CarB family.</text>
</comment>
<dbReference type="Gene3D" id="1.10.1030.10">
    <property type="entry name" value="Carbamoyl-phosphate synthetase, large subunit oligomerisation domain"/>
    <property type="match status" value="1"/>
</dbReference>
<evidence type="ECO:0000256" key="8">
    <source>
        <dbReference type="ARBA" id="ARBA00023211"/>
    </source>
</evidence>
<evidence type="ECO:0000313" key="14">
    <source>
        <dbReference type="Proteomes" id="UP000050816"/>
    </source>
</evidence>
<dbReference type="Gene3D" id="3.30.470.20">
    <property type="entry name" value="ATP-grasp fold, B domain"/>
    <property type="match status" value="1"/>
</dbReference>
<keyword evidence="4" id="KW-0436">Ligase</keyword>
<evidence type="ECO:0000256" key="9">
    <source>
        <dbReference type="ARBA" id="ARBA00044063"/>
    </source>
</evidence>
<dbReference type="PATRIC" id="fig|1423760.3.peg.1269"/>
<feature type="domain" description="ATP-grasp" evidence="12">
    <location>
        <begin position="131"/>
        <end position="325"/>
    </location>
</feature>
<dbReference type="InterPro" id="IPR036897">
    <property type="entry name" value="CarbamoylP_synth_lsu_oligo_sf"/>
</dbReference>
<dbReference type="SUPFAM" id="SSF52440">
    <property type="entry name" value="PreATP-grasp domain"/>
    <property type="match status" value="2"/>
</dbReference>
<keyword evidence="5" id="KW-0677">Repeat</keyword>
<dbReference type="PANTHER" id="PTHR11405">
    <property type="entry name" value="CARBAMOYLTRANSFERASE FAMILY MEMBER"/>
    <property type="match status" value="1"/>
</dbReference>
<dbReference type="InterPro" id="IPR005480">
    <property type="entry name" value="CPSase_lsu_oligo"/>
</dbReference>
<evidence type="ECO:0000256" key="4">
    <source>
        <dbReference type="ARBA" id="ARBA00022598"/>
    </source>
</evidence>
<dbReference type="AlphaFoldDB" id="A0A0R1UCJ8"/>
<reference evidence="13 14" key="1">
    <citation type="journal article" date="2015" name="Genome Announc.">
        <title>Expanding the biotechnology potential of lactobacilli through comparative genomics of 213 strains and associated genera.</title>
        <authorList>
            <person name="Sun Z."/>
            <person name="Harris H.M."/>
            <person name="McCann A."/>
            <person name="Guo C."/>
            <person name="Argimon S."/>
            <person name="Zhang W."/>
            <person name="Yang X."/>
            <person name="Jeffery I.B."/>
            <person name="Cooney J.C."/>
            <person name="Kagawa T.F."/>
            <person name="Liu W."/>
            <person name="Song Y."/>
            <person name="Salvetti E."/>
            <person name="Wrobel A."/>
            <person name="Rasinkangas P."/>
            <person name="Parkhill J."/>
            <person name="Rea M.C."/>
            <person name="O'Sullivan O."/>
            <person name="Ritari J."/>
            <person name="Douillard F.P."/>
            <person name="Paul Ross R."/>
            <person name="Yang R."/>
            <person name="Briner A.E."/>
            <person name="Felis G.E."/>
            <person name="de Vos W.M."/>
            <person name="Barrangou R."/>
            <person name="Klaenhammer T.R."/>
            <person name="Caufield P.W."/>
            <person name="Cui Y."/>
            <person name="Zhang H."/>
            <person name="O'Toole P.W."/>
        </authorList>
    </citation>
    <scope>NUCLEOTIDE SEQUENCE [LARGE SCALE GENOMIC DNA]</scope>
    <source>
        <strain evidence="13 14">DSM 15946</strain>
    </source>
</reference>
<evidence type="ECO:0000256" key="11">
    <source>
        <dbReference type="PROSITE-ProRule" id="PRU00409"/>
    </source>
</evidence>
<accession>A0A0R1UCJ8</accession>
<dbReference type="Pfam" id="PF25596">
    <property type="entry name" value="CPSase_L_D1"/>
    <property type="match status" value="2"/>
</dbReference>
<dbReference type="Gene3D" id="3.40.50.20">
    <property type="match status" value="2"/>
</dbReference>
<evidence type="ECO:0000256" key="5">
    <source>
        <dbReference type="ARBA" id="ARBA00022737"/>
    </source>
</evidence>
<organism evidence="13 14">
    <name type="scientific">Limosilactobacillus ingluviei DSM 15946</name>
    <dbReference type="NCBI Taxonomy" id="1423760"/>
    <lineage>
        <taxon>Bacteria</taxon>
        <taxon>Bacillati</taxon>
        <taxon>Bacillota</taxon>
        <taxon>Bacilli</taxon>
        <taxon>Lactobacillales</taxon>
        <taxon>Lactobacillaceae</taxon>
        <taxon>Limosilactobacillus</taxon>
    </lineage>
</organism>
<dbReference type="SUPFAM" id="SSF48108">
    <property type="entry name" value="Carbamoyl phosphate synthetase, large subunit connection domain"/>
    <property type="match status" value="1"/>
</dbReference>
<dbReference type="PANTHER" id="PTHR11405:SF53">
    <property type="entry name" value="CARBAMOYL-PHOSPHATE SYNTHASE [AMMONIA], MITOCHONDRIAL"/>
    <property type="match status" value="1"/>
</dbReference>
<evidence type="ECO:0000256" key="1">
    <source>
        <dbReference type="ARBA" id="ARBA00001936"/>
    </source>
</evidence>
<dbReference type="InterPro" id="IPR016185">
    <property type="entry name" value="PreATP-grasp_dom_sf"/>
</dbReference>
<evidence type="ECO:0000313" key="13">
    <source>
        <dbReference type="EMBL" id="KRL91136.1"/>
    </source>
</evidence>
<comment type="cofactor">
    <cofactor evidence="2">
        <name>Mg(2+)</name>
        <dbReference type="ChEBI" id="CHEBI:18420"/>
    </cofactor>
</comment>
<evidence type="ECO:0000256" key="10">
    <source>
        <dbReference type="ARBA" id="ARBA00047359"/>
    </source>
</evidence>
<evidence type="ECO:0000256" key="6">
    <source>
        <dbReference type="ARBA" id="ARBA00022741"/>
    </source>
</evidence>
<dbReference type="PRINTS" id="PR00098">
    <property type="entry name" value="CPSASE"/>
</dbReference>
<dbReference type="EMBL" id="AZFK01000022">
    <property type="protein sequence ID" value="KRL91136.1"/>
    <property type="molecule type" value="Genomic_DNA"/>
</dbReference>
<dbReference type="GO" id="GO:0004087">
    <property type="term" value="F:carbamoyl-phosphate synthase (ammonia) activity"/>
    <property type="evidence" value="ECO:0007669"/>
    <property type="project" value="UniProtKB-EC"/>
</dbReference>
<dbReference type="GO" id="GO:0004088">
    <property type="term" value="F:carbamoyl-phosphate synthase (glutamine-hydrolyzing) activity"/>
    <property type="evidence" value="ECO:0007669"/>
    <property type="project" value="TreeGrafter"/>
</dbReference>
<comment type="caution">
    <text evidence="13">The sequence shown here is derived from an EMBL/GenBank/DDBJ whole genome shotgun (WGS) entry which is preliminary data.</text>
</comment>
<dbReference type="InterPro" id="IPR011761">
    <property type="entry name" value="ATP-grasp"/>
</dbReference>
<dbReference type="PROSITE" id="PS50975">
    <property type="entry name" value="ATP_GRASP"/>
    <property type="match status" value="1"/>
</dbReference>
<evidence type="ECO:0000259" key="12">
    <source>
        <dbReference type="PROSITE" id="PS50975"/>
    </source>
</evidence>